<reference evidence="3" key="1">
    <citation type="journal article" date="2023" name="Genome Biol. Evol.">
        <title>First Whole Genome Sequence and Flow Cytometry Genome Size Data for the Lichen-Forming Fungus Ramalina farinacea (Ascomycota).</title>
        <authorList>
            <person name="Llewellyn T."/>
            <person name="Mian S."/>
            <person name="Hill R."/>
            <person name="Leitch I.J."/>
            <person name="Gaya E."/>
        </authorList>
    </citation>
    <scope>NUCLEOTIDE SEQUENCE</scope>
    <source>
        <strain evidence="3">LIQ254RAFAR</strain>
    </source>
</reference>
<feature type="region of interest" description="Disordered" evidence="2">
    <location>
        <begin position="129"/>
        <end position="211"/>
    </location>
</feature>
<organism evidence="3 4">
    <name type="scientific">Ramalina farinacea</name>
    <dbReference type="NCBI Taxonomy" id="258253"/>
    <lineage>
        <taxon>Eukaryota</taxon>
        <taxon>Fungi</taxon>
        <taxon>Dikarya</taxon>
        <taxon>Ascomycota</taxon>
        <taxon>Pezizomycotina</taxon>
        <taxon>Lecanoromycetes</taxon>
        <taxon>OSLEUM clade</taxon>
        <taxon>Lecanoromycetidae</taxon>
        <taxon>Lecanorales</taxon>
        <taxon>Lecanorineae</taxon>
        <taxon>Ramalinaceae</taxon>
        <taxon>Ramalina</taxon>
    </lineage>
</organism>
<comment type="caution">
    <text evidence="3">The sequence shown here is derived from an EMBL/GenBank/DDBJ whole genome shotgun (WGS) entry which is preliminary data.</text>
</comment>
<feature type="region of interest" description="Disordered" evidence="2">
    <location>
        <begin position="53"/>
        <end position="99"/>
    </location>
</feature>
<feature type="region of interest" description="Disordered" evidence="2">
    <location>
        <begin position="397"/>
        <end position="459"/>
    </location>
</feature>
<keyword evidence="4" id="KW-1185">Reference proteome</keyword>
<evidence type="ECO:0000313" key="4">
    <source>
        <dbReference type="Proteomes" id="UP001161017"/>
    </source>
</evidence>
<evidence type="ECO:0000256" key="2">
    <source>
        <dbReference type="SAM" id="MobiDB-lite"/>
    </source>
</evidence>
<feature type="compositionally biased region" description="Basic and acidic residues" evidence="2">
    <location>
        <begin position="56"/>
        <end position="67"/>
    </location>
</feature>
<dbReference type="Gene3D" id="1.10.287.1490">
    <property type="match status" value="1"/>
</dbReference>
<gene>
    <name evidence="3" type="ORF">OHK93_005919</name>
</gene>
<dbReference type="Proteomes" id="UP001161017">
    <property type="component" value="Unassembled WGS sequence"/>
</dbReference>
<feature type="compositionally biased region" description="Low complexity" evidence="2">
    <location>
        <begin position="129"/>
        <end position="144"/>
    </location>
</feature>
<evidence type="ECO:0000256" key="1">
    <source>
        <dbReference type="SAM" id="Coils"/>
    </source>
</evidence>
<feature type="compositionally biased region" description="Polar residues" evidence="2">
    <location>
        <begin position="440"/>
        <end position="450"/>
    </location>
</feature>
<feature type="compositionally biased region" description="Low complexity" evidence="2">
    <location>
        <begin position="425"/>
        <end position="439"/>
    </location>
</feature>
<name>A0AA43TZD2_9LECA</name>
<dbReference type="EMBL" id="JAPUFD010000037">
    <property type="protein sequence ID" value="MDI1493623.1"/>
    <property type="molecule type" value="Genomic_DNA"/>
</dbReference>
<feature type="region of interest" description="Disordered" evidence="2">
    <location>
        <begin position="1"/>
        <end position="20"/>
    </location>
</feature>
<accession>A0AA43TZD2</accession>
<feature type="compositionally biased region" description="Polar residues" evidence="2">
    <location>
        <begin position="191"/>
        <end position="211"/>
    </location>
</feature>
<protein>
    <submittedName>
        <fullName evidence="3">Uncharacterized protein</fullName>
    </submittedName>
</protein>
<dbReference type="AlphaFoldDB" id="A0AA43TZD2"/>
<feature type="coiled-coil region" evidence="1">
    <location>
        <begin position="272"/>
        <end position="306"/>
    </location>
</feature>
<keyword evidence="1" id="KW-0175">Coiled coil</keyword>
<proteinExistence type="predicted"/>
<sequence>MATRDQDPLHSSAESSTHLRAKIQDVFNSTARINTPTRDAAFQRAEDARIAAAWKNGREAKPADKEPLISSPFTTPSKQGQTTTSGKRQQQQPDIFDDPNIMASFDTAAIVHSDQELERMRHDIALAKAEQAEAEQQQRLQAAATSNVSTEKPRTLVPNSQARQQTPDPSGGAFQNTQTTVPSGIKKEQQMPLSNGSKHEQYTTPIVNGTKRVQQQTPISNGTHNLMTPPSVDTPKNIANTVAVVEASAKIKQLAEDLEAAGWEMQTVKQDVSEVRSELGGVKREMSRIKEEVGLAKKDLKAVNAEVAGMKGELVCLRKFLETVSGQVGTLARNLASTSGQVTGLEKSVQGMKQDMEGLKGQDMLTPPLKVTNLTSALDTLNDLATRTKAILAAAPKAPTTTTTATATPLRPTLTDPFDSTTPRAPGTFPSTPGTFPATLASSASKTQTQANADAAPAARAPNFRDSTTWSCICMVFRILWFCGILHGFLGWCGYEGGLRRLYADIVKLMERFL</sequence>
<feature type="compositionally biased region" description="Low complexity" evidence="2">
    <location>
        <begin position="397"/>
        <end position="415"/>
    </location>
</feature>
<feature type="compositionally biased region" description="Polar residues" evidence="2">
    <location>
        <begin position="71"/>
        <end position="93"/>
    </location>
</feature>
<evidence type="ECO:0000313" key="3">
    <source>
        <dbReference type="EMBL" id="MDI1493623.1"/>
    </source>
</evidence>
<feature type="compositionally biased region" description="Polar residues" evidence="2">
    <location>
        <begin position="157"/>
        <end position="182"/>
    </location>
</feature>